<protein>
    <submittedName>
        <fullName evidence="3">Uncharacterized protein</fullName>
    </submittedName>
</protein>
<dbReference type="EMBL" id="BARS01029789">
    <property type="protein sequence ID" value="GAG08581.1"/>
    <property type="molecule type" value="Genomic_DNA"/>
</dbReference>
<dbReference type="InterPro" id="IPR051685">
    <property type="entry name" value="Ycf3/AcsC/BcsC/TPR_MFPF"/>
</dbReference>
<dbReference type="SMART" id="SM00028">
    <property type="entry name" value="TPR"/>
    <property type="match status" value="3"/>
</dbReference>
<proteinExistence type="predicted"/>
<keyword evidence="2" id="KW-0802">TPR repeat</keyword>
<keyword evidence="1" id="KW-0677">Repeat</keyword>
<evidence type="ECO:0000313" key="3">
    <source>
        <dbReference type="EMBL" id="GAG08581.1"/>
    </source>
</evidence>
<dbReference type="PANTHER" id="PTHR44943:SF8">
    <property type="entry name" value="TPR REPEAT-CONTAINING PROTEIN MJ0263"/>
    <property type="match status" value="1"/>
</dbReference>
<reference evidence="3" key="1">
    <citation type="journal article" date="2014" name="Front. Microbiol.">
        <title>High frequency of phylogenetically diverse reductive dehalogenase-homologous genes in deep subseafloor sedimentary metagenomes.</title>
        <authorList>
            <person name="Kawai M."/>
            <person name="Futagami T."/>
            <person name="Toyoda A."/>
            <person name="Takaki Y."/>
            <person name="Nishi S."/>
            <person name="Hori S."/>
            <person name="Arai W."/>
            <person name="Tsubouchi T."/>
            <person name="Morono Y."/>
            <person name="Uchiyama I."/>
            <person name="Ito T."/>
            <person name="Fujiyama A."/>
            <person name="Inagaki F."/>
            <person name="Takami H."/>
        </authorList>
    </citation>
    <scope>NUCLEOTIDE SEQUENCE</scope>
    <source>
        <strain evidence="3">Expedition CK06-06</strain>
    </source>
</reference>
<dbReference type="InterPro" id="IPR011990">
    <property type="entry name" value="TPR-like_helical_dom_sf"/>
</dbReference>
<dbReference type="PANTHER" id="PTHR44943">
    <property type="entry name" value="CELLULOSE SYNTHASE OPERON PROTEIN C"/>
    <property type="match status" value="1"/>
</dbReference>
<dbReference type="InterPro" id="IPR019734">
    <property type="entry name" value="TPR_rpt"/>
</dbReference>
<dbReference type="AlphaFoldDB" id="X0W7E5"/>
<sequence length="135" mass="15389">KALSLDSTDAIIFNNFGGLYLSIFLRTKKLEARSQAIEYFKKAIELDPDLASAYNGLGGVYKIMGKIDDAISCWEKSLELNPNYDFSIYNLGVAYLEKGKKAQALKYLQKYLANKNDTLTFEERRKIEALIQRCK</sequence>
<evidence type="ECO:0000256" key="1">
    <source>
        <dbReference type="ARBA" id="ARBA00022737"/>
    </source>
</evidence>
<dbReference type="Pfam" id="PF13424">
    <property type="entry name" value="TPR_12"/>
    <property type="match status" value="1"/>
</dbReference>
<name>X0W7E5_9ZZZZ</name>
<dbReference type="SUPFAM" id="SSF48452">
    <property type="entry name" value="TPR-like"/>
    <property type="match status" value="1"/>
</dbReference>
<organism evidence="3">
    <name type="scientific">marine sediment metagenome</name>
    <dbReference type="NCBI Taxonomy" id="412755"/>
    <lineage>
        <taxon>unclassified sequences</taxon>
        <taxon>metagenomes</taxon>
        <taxon>ecological metagenomes</taxon>
    </lineage>
</organism>
<comment type="caution">
    <text evidence="3">The sequence shown here is derived from an EMBL/GenBank/DDBJ whole genome shotgun (WGS) entry which is preliminary data.</text>
</comment>
<dbReference type="PROSITE" id="PS50293">
    <property type="entry name" value="TPR_REGION"/>
    <property type="match status" value="1"/>
</dbReference>
<feature type="non-terminal residue" evidence="3">
    <location>
        <position position="1"/>
    </location>
</feature>
<gene>
    <name evidence="3" type="ORF">S01H1_46519</name>
</gene>
<accession>X0W7E5</accession>
<dbReference type="PROSITE" id="PS50005">
    <property type="entry name" value="TPR"/>
    <property type="match status" value="2"/>
</dbReference>
<evidence type="ECO:0000256" key="2">
    <source>
        <dbReference type="ARBA" id="ARBA00022803"/>
    </source>
</evidence>
<dbReference type="Gene3D" id="1.25.40.10">
    <property type="entry name" value="Tetratricopeptide repeat domain"/>
    <property type="match status" value="2"/>
</dbReference>